<reference evidence="2" key="1">
    <citation type="submission" date="2022-06" db="EMBL/GenBank/DDBJ databases">
        <title>Aeoliella straminimaris, a novel planctomycete from sediments.</title>
        <authorList>
            <person name="Vitorino I.R."/>
            <person name="Lage O.M."/>
        </authorList>
    </citation>
    <scope>NUCLEOTIDE SEQUENCE</scope>
    <source>
        <strain evidence="2">ICT_H6.2</strain>
    </source>
</reference>
<organism evidence="2 3">
    <name type="scientific">Aeoliella straminimaris</name>
    <dbReference type="NCBI Taxonomy" id="2954799"/>
    <lineage>
        <taxon>Bacteria</taxon>
        <taxon>Pseudomonadati</taxon>
        <taxon>Planctomycetota</taxon>
        <taxon>Planctomycetia</taxon>
        <taxon>Pirellulales</taxon>
        <taxon>Lacipirellulaceae</taxon>
        <taxon>Aeoliella</taxon>
    </lineage>
</organism>
<dbReference type="Pfam" id="PF13560">
    <property type="entry name" value="HTH_31"/>
    <property type="match status" value="1"/>
</dbReference>
<protein>
    <submittedName>
        <fullName evidence="2">Transcriptional regulator</fullName>
    </submittedName>
</protein>
<name>A0A9X2F5U7_9BACT</name>
<proteinExistence type="predicted"/>
<dbReference type="InterPro" id="IPR010982">
    <property type="entry name" value="Lambda_DNA-bd_dom_sf"/>
</dbReference>
<evidence type="ECO:0000313" key="3">
    <source>
        <dbReference type="Proteomes" id="UP001155241"/>
    </source>
</evidence>
<dbReference type="SUPFAM" id="SSF54427">
    <property type="entry name" value="NTF2-like"/>
    <property type="match status" value="1"/>
</dbReference>
<dbReference type="EMBL" id="JAMXLR010000003">
    <property type="protein sequence ID" value="MCO6042324.1"/>
    <property type="molecule type" value="Genomic_DNA"/>
</dbReference>
<keyword evidence="3" id="KW-1185">Reference proteome</keyword>
<accession>A0A9X2F5U7</accession>
<gene>
    <name evidence="2" type="ORF">NG895_00250</name>
</gene>
<evidence type="ECO:0000313" key="2">
    <source>
        <dbReference type="EMBL" id="MCO6042324.1"/>
    </source>
</evidence>
<dbReference type="PROSITE" id="PS50943">
    <property type="entry name" value="HTH_CROC1"/>
    <property type="match status" value="1"/>
</dbReference>
<feature type="domain" description="HTH cro/C1-type" evidence="1">
    <location>
        <begin position="19"/>
        <end position="72"/>
    </location>
</feature>
<dbReference type="Gene3D" id="3.10.450.50">
    <property type="match status" value="1"/>
</dbReference>
<sequence length="232" mass="26142">MPWQEPPQQKAYACNGELVAFLRQKRGWTQRELAQESGYSERLVSKAEASQSISASTVADLADTLATPREPVHPEDLICDPVTLAKAYIAAEYEHPGNNVEKIRHFLDEDLVTRLNGDPEVIPFAGEHYGIDGLERAYSIFFSIIEPPANHDWRPWYKFACHGNEVIVWGQNWMGPIGQPLTQPMQLVHRFVFQRGKLVLSEVLFDAAQGAEYLRQAGLLDEAGKLLSNQNQ</sequence>
<dbReference type="Gene3D" id="1.10.260.40">
    <property type="entry name" value="lambda repressor-like DNA-binding domains"/>
    <property type="match status" value="1"/>
</dbReference>
<dbReference type="CDD" id="cd00093">
    <property type="entry name" value="HTH_XRE"/>
    <property type="match status" value="1"/>
</dbReference>
<dbReference type="Proteomes" id="UP001155241">
    <property type="component" value="Unassembled WGS sequence"/>
</dbReference>
<evidence type="ECO:0000259" key="1">
    <source>
        <dbReference type="PROSITE" id="PS50943"/>
    </source>
</evidence>
<dbReference type="SUPFAM" id="SSF47413">
    <property type="entry name" value="lambda repressor-like DNA-binding domains"/>
    <property type="match status" value="1"/>
</dbReference>
<dbReference type="RefSeq" id="WP_252850426.1">
    <property type="nucleotide sequence ID" value="NZ_JAMXLR010000003.1"/>
</dbReference>
<dbReference type="InterPro" id="IPR001387">
    <property type="entry name" value="Cro/C1-type_HTH"/>
</dbReference>
<comment type="caution">
    <text evidence="2">The sequence shown here is derived from an EMBL/GenBank/DDBJ whole genome shotgun (WGS) entry which is preliminary data.</text>
</comment>
<dbReference type="SMART" id="SM00530">
    <property type="entry name" value="HTH_XRE"/>
    <property type="match status" value="1"/>
</dbReference>
<dbReference type="InterPro" id="IPR032710">
    <property type="entry name" value="NTF2-like_dom_sf"/>
</dbReference>
<dbReference type="GO" id="GO:0003677">
    <property type="term" value="F:DNA binding"/>
    <property type="evidence" value="ECO:0007669"/>
    <property type="project" value="InterPro"/>
</dbReference>
<dbReference type="AlphaFoldDB" id="A0A9X2F5U7"/>